<dbReference type="EC" id="1.4.3.16" evidence="4 10"/>
<dbReference type="Gene3D" id="1.20.58.100">
    <property type="entry name" value="Fumarate reductase/succinate dehydrogenase flavoprotein-like, C-terminal domain"/>
    <property type="match status" value="1"/>
</dbReference>
<dbReference type="NCBIfam" id="TIGR00551">
    <property type="entry name" value="nadB"/>
    <property type="match status" value="1"/>
</dbReference>
<reference evidence="15" key="1">
    <citation type="journal article" date="2014" name="Int. J. Syst. Evol. Microbiol.">
        <title>Complete genome sequence of Corynebacterium casei LMG S-19264T (=DSM 44701T), isolated from a smear-ripened cheese.</title>
        <authorList>
            <consortium name="US DOE Joint Genome Institute (JGI-PGF)"/>
            <person name="Walter F."/>
            <person name="Albersmeier A."/>
            <person name="Kalinowski J."/>
            <person name="Ruckert C."/>
        </authorList>
    </citation>
    <scope>NUCLEOTIDE SEQUENCE</scope>
    <source>
        <strain evidence="15">CGMCC 1.15725</strain>
    </source>
</reference>
<evidence type="ECO:0000313" key="15">
    <source>
        <dbReference type="EMBL" id="GGF22269.1"/>
    </source>
</evidence>
<feature type="domain" description="Fumarate reductase/succinate dehydrogenase flavoprotein-like C-terminal" evidence="14">
    <location>
        <begin position="459"/>
        <end position="484"/>
    </location>
</feature>
<comment type="cofactor">
    <cofactor evidence="1 11">
        <name>FAD</name>
        <dbReference type="ChEBI" id="CHEBI:57692"/>
    </cofactor>
</comment>
<dbReference type="InterPro" id="IPR005288">
    <property type="entry name" value="NadB"/>
</dbReference>
<dbReference type="UniPathway" id="UPA00253">
    <property type="reaction ID" value="UER00326"/>
</dbReference>
<evidence type="ECO:0000256" key="8">
    <source>
        <dbReference type="ARBA" id="ARBA00023002"/>
    </source>
</evidence>
<dbReference type="InterPro" id="IPR036188">
    <property type="entry name" value="FAD/NAD-bd_sf"/>
</dbReference>
<dbReference type="PANTHER" id="PTHR42716">
    <property type="entry name" value="L-ASPARTATE OXIDASE"/>
    <property type="match status" value="1"/>
</dbReference>
<dbReference type="SUPFAM" id="SSF51905">
    <property type="entry name" value="FAD/NAD(P)-binding domain"/>
    <property type="match status" value="1"/>
</dbReference>
<comment type="pathway">
    <text evidence="2 11">Cofactor biosynthesis; NAD(+) biosynthesis; iminoaspartate from L-aspartate (oxidase route): step 1/1.</text>
</comment>
<keyword evidence="12" id="KW-1133">Transmembrane helix</keyword>
<evidence type="ECO:0000256" key="9">
    <source>
        <dbReference type="ARBA" id="ARBA00048305"/>
    </source>
</evidence>
<evidence type="ECO:0000256" key="7">
    <source>
        <dbReference type="ARBA" id="ARBA00022827"/>
    </source>
</evidence>
<reference evidence="15" key="2">
    <citation type="submission" date="2020-09" db="EMBL/GenBank/DDBJ databases">
        <authorList>
            <person name="Sun Q."/>
            <person name="Zhou Y."/>
        </authorList>
    </citation>
    <scope>NUCLEOTIDE SEQUENCE</scope>
    <source>
        <strain evidence="15">CGMCC 1.15725</strain>
    </source>
</reference>
<dbReference type="InterPro" id="IPR003953">
    <property type="entry name" value="FAD-dep_OxRdtase_2_FAD-bd"/>
</dbReference>
<comment type="function">
    <text evidence="11">Catalyzes the oxidation of L-aspartate to iminoaspartate.</text>
</comment>
<dbReference type="PRINTS" id="PR00368">
    <property type="entry name" value="FADPNR"/>
</dbReference>
<evidence type="ECO:0000256" key="2">
    <source>
        <dbReference type="ARBA" id="ARBA00004950"/>
    </source>
</evidence>
<dbReference type="GO" id="GO:0005737">
    <property type="term" value="C:cytoplasm"/>
    <property type="evidence" value="ECO:0007669"/>
    <property type="project" value="UniProtKB-SubCell"/>
</dbReference>
<evidence type="ECO:0000256" key="10">
    <source>
        <dbReference type="NCBIfam" id="TIGR00551"/>
    </source>
</evidence>
<name>A0A8J3E497_9PROT</name>
<evidence type="ECO:0000256" key="3">
    <source>
        <dbReference type="ARBA" id="ARBA00008562"/>
    </source>
</evidence>
<comment type="similarity">
    <text evidence="3 11">Belongs to the FAD-dependent oxidoreductase 2 family. NadB subfamily.</text>
</comment>
<keyword evidence="6 11" id="KW-0662">Pyridine nucleotide biosynthesis</keyword>
<accession>A0A8J3E497</accession>
<keyword evidence="12" id="KW-0812">Transmembrane</keyword>
<comment type="catalytic activity">
    <reaction evidence="9">
        <text>L-aspartate + O2 = iminosuccinate + H2O2</text>
        <dbReference type="Rhea" id="RHEA:25876"/>
        <dbReference type="ChEBI" id="CHEBI:15379"/>
        <dbReference type="ChEBI" id="CHEBI:16240"/>
        <dbReference type="ChEBI" id="CHEBI:29991"/>
        <dbReference type="ChEBI" id="CHEBI:77875"/>
        <dbReference type="EC" id="1.4.3.16"/>
    </reaction>
    <physiologicalReaction direction="left-to-right" evidence="9">
        <dbReference type="Rhea" id="RHEA:25877"/>
    </physiologicalReaction>
</comment>
<evidence type="ECO:0000256" key="1">
    <source>
        <dbReference type="ARBA" id="ARBA00001974"/>
    </source>
</evidence>
<keyword evidence="8 11" id="KW-0560">Oxidoreductase</keyword>
<evidence type="ECO:0000259" key="13">
    <source>
        <dbReference type="Pfam" id="PF00890"/>
    </source>
</evidence>
<comment type="subcellular location">
    <subcellularLocation>
        <location evidence="11">Cytoplasm</location>
    </subcellularLocation>
</comment>
<dbReference type="AlphaFoldDB" id="A0A8J3E497"/>
<keyword evidence="7 11" id="KW-0274">FAD</keyword>
<sequence length="514" mass="52156">MTLNLNELAGRPVIVGAGLAGLVAALALAPRPVVVVTKATLGAGAASGWAQGGVAAAVLPGDAPALHAADTIAAGAGLCDPAMVEHVTGAAPAAIEVLLRYGVPFDRDVEGRLLASLEAAHGRPRVLHVGGDTSGREIMAAVVAAVRATPSITVLEATAVHRLIADGRMLGVALAGDGESGVLPTGRVLLATGGLGGLWRHTTNPPGAVGQGPALAAEAGLPLVDLEFMQFHPTAIDVGADPMPLASEALRGDGAVLIDEAGRRFMAGVPRQELAPRDVVARAVWAELEAGRQVFLDGRQAIGARFPDRFPAVTAVCRAAGIDPVTMPIPVRPAAHYHMGGIPTDVHGRTALAGLWAAGECASTGLHGANRLASNSLLEAVVMGEAAARDMSGYEAADAEGNLPVPSTRPADPDGLAEIRRILGAHVGVRRDATGLTRAIAALAPLAARPTAAAGPALVALMMAVAALDRPESRGSHYRADHPHPVAALALSRPLDAAEALRRLQSLREEGFAA</sequence>
<dbReference type="PANTHER" id="PTHR42716:SF2">
    <property type="entry name" value="L-ASPARTATE OXIDASE, CHLOROPLASTIC"/>
    <property type="match status" value="1"/>
</dbReference>
<evidence type="ECO:0000256" key="4">
    <source>
        <dbReference type="ARBA" id="ARBA00012173"/>
    </source>
</evidence>
<dbReference type="InterPro" id="IPR015939">
    <property type="entry name" value="Fum_Rdtase/Succ_DH_flav-like_C"/>
</dbReference>
<dbReference type="InterPro" id="IPR027477">
    <property type="entry name" value="Succ_DH/fumarate_Rdtase_cat_sf"/>
</dbReference>
<dbReference type="FunFam" id="3.90.700.10:FF:000002">
    <property type="entry name" value="L-aspartate oxidase"/>
    <property type="match status" value="1"/>
</dbReference>
<feature type="domain" description="FAD-dependent oxidoreductase 2 FAD-binding" evidence="13">
    <location>
        <begin position="13"/>
        <end position="377"/>
    </location>
</feature>
<dbReference type="SUPFAM" id="SSF56425">
    <property type="entry name" value="Succinate dehydrogenase/fumarate reductase flavoprotein, catalytic domain"/>
    <property type="match status" value="1"/>
</dbReference>
<gene>
    <name evidence="15" type="ORF">GCM10011611_30440</name>
</gene>
<dbReference type="Gene3D" id="3.90.700.10">
    <property type="entry name" value="Succinate dehydrogenase/fumarate reductase flavoprotein, catalytic domain"/>
    <property type="match status" value="1"/>
</dbReference>
<keyword evidence="16" id="KW-1185">Reference proteome</keyword>
<organism evidence="15 16">
    <name type="scientific">Aliidongia dinghuensis</name>
    <dbReference type="NCBI Taxonomy" id="1867774"/>
    <lineage>
        <taxon>Bacteria</taxon>
        <taxon>Pseudomonadati</taxon>
        <taxon>Pseudomonadota</taxon>
        <taxon>Alphaproteobacteria</taxon>
        <taxon>Rhodospirillales</taxon>
        <taxon>Dongiaceae</taxon>
        <taxon>Aliidongia</taxon>
    </lineage>
</organism>
<dbReference type="Pfam" id="PF00890">
    <property type="entry name" value="FAD_binding_2"/>
    <property type="match status" value="1"/>
</dbReference>
<evidence type="ECO:0000256" key="6">
    <source>
        <dbReference type="ARBA" id="ARBA00022642"/>
    </source>
</evidence>
<protein>
    <recommendedName>
        <fullName evidence="4 10">L-aspartate oxidase</fullName>
        <ecNumber evidence="4 10">1.4.3.16</ecNumber>
    </recommendedName>
</protein>
<evidence type="ECO:0000256" key="11">
    <source>
        <dbReference type="RuleBase" id="RU362049"/>
    </source>
</evidence>
<dbReference type="InterPro" id="IPR037099">
    <property type="entry name" value="Fum_R/Succ_DH_flav-like_C_sf"/>
</dbReference>
<dbReference type="GO" id="GO:0008734">
    <property type="term" value="F:L-aspartate oxidase activity"/>
    <property type="evidence" value="ECO:0007669"/>
    <property type="project" value="UniProtKB-UniRule"/>
</dbReference>
<dbReference type="SUPFAM" id="SSF46977">
    <property type="entry name" value="Succinate dehydrogenase/fumarate reductase flavoprotein C-terminal domain"/>
    <property type="match status" value="1"/>
</dbReference>
<proteinExistence type="inferred from homology"/>
<dbReference type="EMBL" id="BMJQ01000007">
    <property type="protein sequence ID" value="GGF22269.1"/>
    <property type="molecule type" value="Genomic_DNA"/>
</dbReference>
<dbReference type="Gene3D" id="3.50.50.60">
    <property type="entry name" value="FAD/NAD(P)-binding domain"/>
    <property type="match status" value="1"/>
</dbReference>
<keyword evidence="5 11" id="KW-0285">Flavoprotein</keyword>
<dbReference type="Pfam" id="PF02910">
    <property type="entry name" value="Succ_DH_flav_C"/>
    <property type="match status" value="1"/>
</dbReference>
<evidence type="ECO:0000256" key="5">
    <source>
        <dbReference type="ARBA" id="ARBA00022630"/>
    </source>
</evidence>
<dbReference type="Proteomes" id="UP000646365">
    <property type="component" value="Unassembled WGS sequence"/>
</dbReference>
<comment type="caution">
    <text evidence="15">The sequence shown here is derived from an EMBL/GenBank/DDBJ whole genome shotgun (WGS) entry which is preliminary data.</text>
</comment>
<dbReference type="RefSeq" id="WP_189047192.1">
    <property type="nucleotide sequence ID" value="NZ_BMJQ01000007.1"/>
</dbReference>
<feature type="transmembrane region" description="Helical" evidence="12">
    <location>
        <begin position="12"/>
        <end position="29"/>
    </location>
</feature>
<evidence type="ECO:0000256" key="12">
    <source>
        <dbReference type="SAM" id="Phobius"/>
    </source>
</evidence>
<dbReference type="GO" id="GO:0034628">
    <property type="term" value="P:'de novo' NAD+ biosynthetic process from L-aspartate"/>
    <property type="evidence" value="ECO:0007669"/>
    <property type="project" value="TreeGrafter"/>
</dbReference>
<keyword evidence="12" id="KW-0472">Membrane</keyword>
<evidence type="ECO:0000259" key="14">
    <source>
        <dbReference type="Pfam" id="PF02910"/>
    </source>
</evidence>
<evidence type="ECO:0000313" key="16">
    <source>
        <dbReference type="Proteomes" id="UP000646365"/>
    </source>
</evidence>
<dbReference type="NCBIfam" id="NF005701">
    <property type="entry name" value="PRK07512.1"/>
    <property type="match status" value="1"/>
</dbReference>